<keyword evidence="6" id="KW-1133">Transmembrane helix</keyword>
<dbReference type="InterPro" id="IPR017441">
    <property type="entry name" value="Protein_kinase_ATP_BS"/>
</dbReference>
<evidence type="ECO:0000256" key="5">
    <source>
        <dbReference type="PROSITE-ProRule" id="PRU10141"/>
    </source>
</evidence>
<evidence type="ECO:0000256" key="1">
    <source>
        <dbReference type="ARBA" id="ARBA00022679"/>
    </source>
</evidence>
<gene>
    <name evidence="8" type="ORF">FRD01_01160</name>
</gene>
<dbReference type="OrthoDB" id="5488032at2"/>
<sequence>MKPRPLGTELPPNLCTVASYSQVSRLLHTSVSIYATGRLGKNPNFTKRPMSDLTPTVGPGTILAERYELIDEIGRGGFGMVYRAKQLNMDREVAVKLLPPNFMAIPDVVERFKREAQLASRLRHPNTITLHDYGSHENVLYIVMELLTGEDLADVLKRDGKLPVKRAIKIARQVLKSLSEAHEQGIVHRDLKPENVFLSIVGEDTDVVKVLDFGIAKLASPRPEDAHDEKNRALTISGSTVGTPTYMSPEQAAGEEVTGQSDLYTLGVILYEMINGRPPFHNRDPVKVMRSHLFDDVPPMRIKELEGSVIERVIRKALEKELPDRFQNANEFLLALAGEPVARPKVQGVELRKLEELSAPSSEAEEDVFHQTLQFVDSQRKSADEIPFDSLKNGSHLTPPPAAIVAQGSTTSSSIIRVIEAAQDDEVIVLTTRKEPTPSGAGDSHERIQRVDTSMVASQPLTTPQQGTAAVVPEDGWQWGESVPTGDHPAQSSDFSAISTRPPIWPFVLGVLVLLAALFFFVPALRALLPF</sequence>
<dbReference type="CDD" id="cd14014">
    <property type="entry name" value="STKc_PknB_like"/>
    <property type="match status" value="1"/>
</dbReference>
<proteinExistence type="predicted"/>
<evidence type="ECO:0000313" key="8">
    <source>
        <dbReference type="EMBL" id="QED25893.1"/>
    </source>
</evidence>
<organism evidence="8 9">
    <name type="scientific">Microvenator marinus</name>
    <dbReference type="NCBI Taxonomy" id="2600177"/>
    <lineage>
        <taxon>Bacteria</taxon>
        <taxon>Deltaproteobacteria</taxon>
        <taxon>Bradymonadales</taxon>
        <taxon>Microvenatoraceae</taxon>
        <taxon>Microvenator</taxon>
    </lineage>
</organism>
<dbReference type="PROSITE" id="PS00108">
    <property type="entry name" value="PROTEIN_KINASE_ST"/>
    <property type="match status" value="1"/>
</dbReference>
<keyword evidence="9" id="KW-1185">Reference proteome</keyword>
<dbReference type="PANTHER" id="PTHR43289">
    <property type="entry name" value="MITOGEN-ACTIVATED PROTEIN KINASE KINASE KINASE 20-RELATED"/>
    <property type="match status" value="1"/>
</dbReference>
<protein>
    <submittedName>
        <fullName evidence="8">Serine/threonine protein kinase</fullName>
    </submittedName>
</protein>
<dbReference type="KEGG" id="bbae:FRD01_01160"/>
<reference evidence="8 9" key="1">
    <citation type="submission" date="2019-08" db="EMBL/GenBank/DDBJ databases">
        <authorList>
            <person name="Liang Q."/>
        </authorList>
    </citation>
    <scope>NUCLEOTIDE SEQUENCE [LARGE SCALE GENOMIC DNA]</scope>
    <source>
        <strain evidence="8 9">V1718</strain>
    </source>
</reference>
<dbReference type="Proteomes" id="UP000321595">
    <property type="component" value="Chromosome"/>
</dbReference>
<keyword evidence="4 5" id="KW-0067">ATP-binding</keyword>
<evidence type="ECO:0000256" key="6">
    <source>
        <dbReference type="SAM" id="Phobius"/>
    </source>
</evidence>
<dbReference type="InterPro" id="IPR011009">
    <property type="entry name" value="Kinase-like_dom_sf"/>
</dbReference>
<dbReference type="GO" id="GO:0004674">
    <property type="term" value="F:protein serine/threonine kinase activity"/>
    <property type="evidence" value="ECO:0007669"/>
    <property type="project" value="UniProtKB-KW"/>
</dbReference>
<dbReference type="Pfam" id="PF00069">
    <property type="entry name" value="Pkinase"/>
    <property type="match status" value="1"/>
</dbReference>
<dbReference type="AlphaFoldDB" id="A0A5B8XPE7"/>
<dbReference type="SUPFAM" id="SSF56112">
    <property type="entry name" value="Protein kinase-like (PK-like)"/>
    <property type="match status" value="1"/>
</dbReference>
<feature type="domain" description="Protein kinase" evidence="7">
    <location>
        <begin position="67"/>
        <end position="399"/>
    </location>
</feature>
<evidence type="ECO:0000259" key="7">
    <source>
        <dbReference type="PROSITE" id="PS50011"/>
    </source>
</evidence>
<dbReference type="Gene3D" id="1.10.510.10">
    <property type="entry name" value="Transferase(Phosphotransferase) domain 1"/>
    <property type="match status" value="1"/>
</dbReference>
<evidence type="ECO:0000313" key="9">
    <source>
        <dbReference type="Proteomes" id="UP000321595"/>
    </source>
</evidence>
<dbReference type="EMBL" id="CP042467">
    <property type="protein sequence ID" value="QED25893.1"/>
    <property type="molecule type" value="Genomic_DNA"/>
</dbReference>
<dbReference type="SMART" id="SM00220">
    <property type="entry name" value="S_TKc"/>
    <property type="match status" value="1"/>
</dbReference>
<dbReference type="GO" id="GO:0005524">
    <property type="term" value="F:ATP binding"/>
    <property type="evidence" value="ECO:0007669"/>
    <property type="project" value="UniProtKB-UniRule"/>
</dbReference>
<keyword evidence="6" id="KW-0472">Membrane</keyword>
<name>A0A5B8XPE7_9DELT</name>
<evidence type="ECO:0000256" key="4">
    <source>
        <dbReference type="ARBA" id="ARBA00022840"/>
    </source>
</evidence>
<keyword evidence="3 8" id="KW-0418">Kinase</keyword>
<dbReference type="InterPro" id="IPR008271">
    <property type="entry name" value="Ser/Thr_kinase_AS"/>
</dbReference>
<dbReference type="PROSITE" id="PS00107">
    <property type="entry name" value="PROTEIN_KINASE_ATP"/>
    <property type="match status" value="1"/>
</dbReference>
<feature type="transmembrane region" description="Helical" evidence="6">
    <location>
        <begin position="504"/>
        <end position="529"/>
    </location>
</feature>
<accession>A0A5B8XPE7</accession>
<keyword evidence="6" id="KW-0812">Transmembrane</keyword>
<keyword evidence="1" id="KW-0808">Transferase</keyword>
<keyword evidence="8" id="KW-0723">Serine/threonine-protein kinase</keyword>
<keyword evidence="2 5" id="KW-0547">Nucleotide-binding</keyword>
<dbReference type="PROSITE" id="PS50011">
    <property type="entry name" value="PROTEIN_KINASE_DOM"/>
    <property type="match status" value="1"/>
</dbReference>
<evidence type="ECO:0000256" key="2">
    <source>
        <dbReference type="ARBA" id="ARBA00022741"/>
    </source>
</evidence>
<dbReference type="InterPro" id="IPR000719">
    <property type="entry name" value="Prot_kinase_dom"/>
</dbReference>
<dbReference type="PANTHER" id="PTHR43289:SF6">
    <property type="entry name" value="SERINE_THREONINE-PROTEIN KINASE NEKL-3"/>
    <property type="match status" value="1"/>
</dbReference>
<feature type="binding site" evidence="5">
    <location>
        <position position="96"/>
    </location>
    <ligand>
        <name>ATP</name>
        <dbReference type="ChEBI" id="CHEBI:30616"/>
    </ligand>
</feature>
<evidence type="ECO:0000256" key="3">
    <source>
        <dbReference type="ARBA" id="ARBA00022777"/>
    </source>
</evidence>
<dbReference type="Gene3D" id="3.30.200.20">
    <property type="entry name" value="Phosphorylase Kinase, domain 1"/>
    <property type="match status" value="1"/>
</dbReference>